<dbReference type="RefSeq" id="NP_001335512.1">
    <property type="nucleotide sequence ID" value="NM_001348626.1"/>
</dbReference>
<keyword evidence="2" id="KW-1185">Reference proteome</keyword>
<dbReference type="AlphaFoldDB" id="O16210"/>
<proteinExistence type="predicted"/>
<evidence type="ECO:0000313" key="1">
    <source>
        <dbReference type="EMBL" id="CCD69022.2"/>
    </source>
</evidence>
<name>O16210_CAEEL</name>
<dbReference type="Proteomes" id="UP000001940">
    <property type="component" value="Chromosome II"/>
</dbReference>
<dbReference type="UCSC" id="F29A7.8">
    <property type="organism name" value="c. elegans"/>
</dbReference>
<dbReference type="CTD" id="185107"/>
<dbReference type="HOGENOM" id="CLU_1241105_0_0_1"/>
<dbReference type="Gene3D" id="3.10.100.10">
    <property type="entry name" value="Mannose-Binding Protein A, subunit A"/>
    <property type="match status" value="1"/>
</dbReference>
<dbReference type="KEGG" id="cel:CELE_F29A7.8"/>
<gene>
    <name evidence="1" type="ORF">CELE_F29A7.8</name>
    <name evidence="1 3" type="ORF">F29A7.8</name>
</gene>
<dbReference type="InterPro" id="IPR016186">
    <property type="entry name" value="C-type_lectin-like/link_sf"/>
</dbReference>
<accession>O16210</accession>
<dbReference type="PANTHER" id="PTHR47629:SF5">
    <property type="entry name" value="C-TYPE LECTIN-RELATED"/>
    <property type="match status" value="1"/>
</dbReference>
<dbReference type="InParanoid" id="O16210"/>
<organism evidence="1 2">
    <name type="scientific">Caenorhabditis elegans</name>
    <dbReference type="NCBI Taxonomy" id="6239"/>
    <lineage>
        <taxon>Eukaryota</taxon>
        <taxon>Metazoa</taxon>
        <taxon>Ecdysozoa</taxon>
        <taxon>Nematoda</taxon>
        <taxon>Chromadorea</taxon>
        <taxon>Rhabditida</taxon>
        <taxon>Rhabditina</taxon>
        <taxon>Rhabditomorpha</taxon>
        <taxon>Rhabditoidea</taxon>
        <taxon>Rhabditidae</taxon>
        <taxon>Peloderinae</taxon>
        <taxon>Caenorhabditis</taxon>
    </lineage>
</organism>
<dbReference type="eggNOG" id="KOG4297">
    <property type="taxonomic scope" value="Eukaryota"/>
</dbReference>
<dbReference type="AGR" id="WB:WBGene00017918"/>
<reference evidence="1 2" key="1">
    <citation type="journal article" date="1998" name="Science">
        <title>Genome sequence of the nematode C. elegans: a platform for investigating biology.</title>
        <authorList>
            <consortium name="The C. elegans sequencing consortium"/>
            <person name="Sulson J.E."/>
            <person name="Waterston R."/>
        </authorList>
    </citation>
    <scope>NUCLEOTIDE SEQUENCE [LARGE SCALE GENOMIC DNA]</scope>
    <source>
        <strain evidence="1 2">Bristol N2</strain>
    </source>
</reference>
<dbReference type="OrthoDB" id="5904405at2759"/>
<dbReference type="WormBase" id="F29A7.8">
    <property type="protein sequence ID" value="CE51892"/>
    <property type="gene ID" value="WBGene00017918"/>
</dbReference>
<evidence type="ECO:0000313" key="3">
    <source>
        <dbReference type="WormBase" id="F29A7.8"/>
    </source>
</evidence>
<evidence type="ECO:0000313" key="2">
    <source>
        <dbReference type="Proteomes" id="UP000001940"/>
    </source>
</evidence>
<dbReference type="SMR" id="O16210"/>
<dbReference type="FunCoup" id="O16210">
    <property type="interactions" value="172"/>
</dbReference>
<sequence length="234" mass="24962">MSDCLANPECAVVTWRVPLYCGVFKLVVPNTDSLGIMKITKTGEEDGTVVGIKAQLVSGQCPSLQNKIIASLAPPQSFQNQLFSYTWSSDINGWSVTECSTSIIVRSSSVTLCVKITGSDVLASTGGGVTQPDAQQSVENKGRQIIGLASMEELEFISQAGVFLESYWIGGKASNCLFGICSTITWTDSWISSSTYTSIPSSVPDPCLAVVNGEVVGRDCNEKLRGALCAWQIL</sequence>
<dbReference type="InterPro" id="IPR016187">
    <property type="entry name" value="CTDL_fold"/>
</dbReference>
<dbReference type="GeneID" id="185107"/>
<dbReference type="PaxDb" id="6239-F29A7.8"/>
<dbReference type="PIR" id="T31703">
    <property type="entry name" value="T31703"/>
</dbReference>
<dbReference type="PANTHER" id="PTHR47629">
    <property type="entry name" value="C-TYPE LECTIN-RELATED"/>
    <property type="match status" value="1"/>
</dbReference>
<protein>
    <submittedName>
        <fullName evidence="1">C-type lectin domain-containing protein</fullName>
    </submittedName>
</protein>
<dbReference type="EMBL" id="BX284602">
    <property type="protein sequence ID" value="CCD69022.2"/>
    <property type="molecule type" value="Genomic_DNA"/>
</dbReference>
<dbReference type="SUPFAM" id="SSF56436">
    <property type="entry name" value="C-type lectin-like"/>
    <property type="match status" value="1"/>
</dbReference>